<reference evidence="2" key="1">
    <citation type="journal article" date="2020" name="Stud. Mycol.">
        <title>101 Dothideomycetes genomes: a test case for predicting lifestyles and emergence of pathogens.</title>
        <authorList>
            <person name="Haridas S."/>
            <person name="Albert R."/>
            <person name="Binder M."/>
            <person name="Bloem J."/>
            <person name="Labutti K."/>
            <person name="Salamov A."/>
            <person name="Andreopoulos B."/>
            <person name="Baker S."/>
            <person name="Barry K."/>
            <person name="Bills G."/>
            <person name="Bluhm B."/>
            <person name="Cannon C."/>
            <person name="Castanera R."/>
            <person name="Culley D."/>
            <person name="Daum C."/>
            <person name="Ezra D."/>
            <person name="Gonzalez J."/>
            <person name="Henrissat B."/>
            <person name="Kuo A."/>
            <person name="Liang C."/>
            <person name="Lipzen A."/>
            <person name="Lutzoni F."/>
            <person name="Magnuson J."/>
            <person name="Mondo S."/>
            <person name="Nolan M."/>
            <person name="Ohm R."/>
            <person name="Pangilinan J."/>
            <person name="Park H.-J."/>
            <person name="Ramirez L."/>
            <person name="Alfaro M."/>
            <person name="Sun H."/>
            <person name="Tritt A."/>
            <person name="Yoshinaga Y."/>
            <person name="Zwiers L.-H."/>
            <person name="Turgeon B."/>
            <person name="Goodwin S."/>
            <person name="Spatafora J."/>
            <person name="Crous P."/>
            <person name="Grigoriev I."/>
        </authorList>
    </citation>
    <scope>NUCLEOTIDE SEQUENCE</scope>
    <source>
        <strain evidence="2">CBS 379.55</strain>
    </source>
</reference>
<name>A0A6A6JVG9_WESOR</name>
<dbReference type="GeneID" id="54548309"/>
<dbReference type="OrthoDB" id="5279705at2759"/>
<sequence>MILSAPPLYYQNPFMFHRRSPLAEVPANAAPRPLFSTMASQPQLEQEKQTVPQRTHKPNPVMQSREATTQRRRDMFFRRLQKDRDDQRWHARGEQIQKLDWISEQKRWEAQKTREAPELKDDVIEELVTESALEASSAPSFQSNEPRTERDIAEAEYILAQEERELQELIAAMEEEQRNGDDTSEHYGSDDDDYDEIFMRIAVGDAGQASPGAPTFESRDPDAMDMTAG</sequence>
<feature type="region of interest" description="Disordered" evidence="1">
    <location>
        <begin position="38"/>
        <end position="72"/>
    </location>
</feature>
<dbReference type="AlphaFoldDB" id="A0A6A6JVG9"/>
<dbReference type="Proteomes" id="UP000800097">
    <property type="component" value="Unassembled WGS sequence"/>
</dbReference>
<protein>
    <submittedName>
        <fullName evidence="2">Uncharacterized protein</fullName>
    </submittedName>
</protein>
<feature type="compositionally biased region" description="Polar residues" evidence="1">
    <location>
        <begin position="38"/>
        <end position="53"/>
    </location>
</feature>
<feature type="region of interest" description="Disordered" evidence="1">
    <location>
        <begin position="169"/>
        <end position="229"/>
    </location>
</feature>
<evidence type="ECO:0000256" key="1">
    <source>
        <dbReference type="SAM" id="MobiDB-lite"/>
    </source>
</evidence>
<proteinExistence type="predicted"/>
<evidence type="ECO:0000313" key="2">
    <source>
        <dbReference type="EMBL" id="KAF2280600.1"/>
    </source>
</evidence>
<feature type="compositionally biased region" description="Basic and acidic residues" evidence="1">
    <location>
        <begin position="175"/>
        <end position="189"/>
    </location>
</feature>
<accession>A0A6A6JVG9</accession>
<gene>
    <name evidence="2" type="ORF">EI97DRAFT_368402</name>
</gene>
<dbReference type="EMBL" id="ML986484">
    <property type="protein sequence ID" value="KAF2280600.1"/>
    <property type="molecule type" value="Genomic_DNA"/>
</dbReference>
<feature type="region of interest" description="Disordered" evidence="1">
    <location>
        <begin position="130"/>
        <end position="153"/>
    </location>
</feature>
<keyword evidence="3" id="KW-1185">Reference proteome</keyword>
<dbReference type="RefSeq" id="XP_033658138.1">
    <property type="nucleotide sequence ID" value="XM_033795134.1"/>
</dbReference>
<organism evidence="2 3">
    <name type="scientific">Westerdykella ornata</name>
    <dbReference type="NCBI Taxonomy" id="318751"/>
    <lineage>
        <taxon>Eukaryota</taxon>
        <taxon>Fungi</taxon>
        <taxon>Dikarya</taxon>
        <taxon>Ascomycota</taxon>
        <taxon>Pezizomycotina</taxon>
        <taxon>Dothideomycetes</taxon>
        <taxon>Pleosporomycetidae</taxon>
        <taxon>Pleosporales</taxon>
        <taxon>Sporormiaceae</taxon>
        <taxon>Westerdykella</taxon>
    </lineage>
</organism>
<evidence type="ECO:0000313" key="3">
    <source>
        <dbReference type="Proteomes" id="UP000800097"/>
    </source>
</evidence>